<dbReference type="InterPro" id="IPR000792">
    <property type="entry name" value="Tscrpt_reg_LuxR_C"/>
</dbReference>
<sequence>MTETLSAPVRLHRREPATARRVWNDAAAERSGPARGAAALLGAELEELTRDELIALVPEPWLFDRLVPAGLFSKLLRQGLTVRVLHGPARPGDPAPFPALTRLGTAAPTTFSLPYPVIVRDRSVLYMPHPDPRHPMAGRLAPQPHVVAARSLAVAFDLAWAAACGQPPNSPPPGQVTAEQREILQVLSNGVTDDHAAAQLHMSRRTFARRVASLMDSLGATSRFQVGVQAARRGLV</sequence>
<organism evidence="2 3">
    <name type="scientific">Actinocrinis puniceicyclus</name>
    <dbReference type="NCBI Taxonomy" id="977794"/>
    <lineage>
        <taxon>Bacteria</taxon>
        <taxon>Bacillati</taxon>
        <taxon>Actinomycetota</taxon>
        <taxon>Actinomycetes</taxon>
        <taxon>Catenulisporales</taxon>
        <taxon>Actinospicaceae</taxon>
        <taxon>Actinocrinis</taxon>
    </lineage>
</organism>
<dbReference type="EMBL" id="JAGSXH010000034">
    <property type="protein sequence ID" value="MBS2963778.1"/>
    <property type="molecule type" value="Genomic_DNA"/>
</dbReference>
<dbReference type="Gene3D" id="1.10.10.10">
    <property type="entry name" value="Winged helix-like DNA-binding domain superfamily/Winged helix DNA-binding domain"/>
    <property type="match status" value="1"/>
</dbReference>
<accession>A0A8J7WK61</accession>
<gene>
    <name evidence="2" type="ORF">KGA66_12010</name>
</gene>
<evidence type="ECO:0000313" key="2">
    <source>
        <dbReference type="EMBL" id="MBS2963778.1"/>
    </source>
</evidence>
<dbReference type="AlphaFoldDB" id="A0A8J7WK61"/>
<name>A0A8J7WK61_9ACTN</name>
<dbReference type="InterPro" id="IPR036388">
    <property type="entry name" value="WH-like_DNA-bd_sf"/>
</dbReference>
<dbReference type="SMART" id="SM00421">
    <property type="entry name" value="HTH_LUXR"/>
    <property type="match status" value="1"/>
</dbReference>
<dbReference type="GO" id="GO:0003677">
    <property type="term" value="F:DNA binding"/>
    <property type="evidence" value="ECO:0007669"/>
    <property type="project" value="InterPro"/>
</dbReference>
<proteinExistence type="predicted"/>
<keyword evidence="3" id="KW-1185">Reference proteome</keyword>
<reference evidence="2" key="1">
    <citation type="submission" date="2021-04" db="EMBL/GenBank/DDBJ databases">
        <title>Genome based classification of Actinospica acidithermotolerans sp. nov., an actinobacterium isolated from an Indonesian hot spring.</title>
        <authorList>
            <person name="Kusuma A.B."/>
            <person name="Putra K.E."/>
            <person name="Nafisah S."/>
            <person name="Loh J."/>
            <person name="Nouioui I."/>
            <person name="Goodfellow M."/>
        </authorList>
    </citation>
    <scope>NUCLEOTIDE SEQUENCE</scope>
    <source>
        <strain evidence="2">DSM 45618</strain>
    </source>
</reference>
<dbReference type="InterPro" id="IPR016032">
    <property type="entry name" value="Sig_transdc_resp-reg_C-effctor"/>
</dbReference>
<evidence type="ECO:0000313" key="3">
    <source>
        <dbReference type="Proteomes" id="UP000677913"/>
    </source>
</evidence>
<dbReference type="GO" id="GO:0006355">
    <property type="term" value="P:regulation of DNA-templated transcription"/>
    <property type="evidence" value="ECO:0007669"/>
    <property type="project" value="InterPro"/>
</dbReference>
<protein>
    <submittedName>
        <fullName evidence="2">Response regulator transcription factor</fullName>
    </submittedName>
</protein>
<dbReference type="RefSeq" id="WP_211467784.1">
    <property type="nucleotide sequence ID" value="NZ_JAGSXH010000034.1"/>
</dbReference>
<dbReference type="SUPFAM" id="SSF46894">
    <property type="entry name" value="C-terminal effector domain of the bipartite response regulators"/>
    <property type="match status" value="1"/>
</dbReference>
<feature type="domain" description="HTH luxR-type" evidence="1">
    <location>
        <begin position="173"/>
        <end position="230"/>
    </location>
</feature>
<evidence type="ECO:0000259" key="1">
    <source>
        <dbReference type="SMART" id="SM00421"/>
    </source>
</evidence>
<comment type="caution">
    <text evidence="2">The sequence shown here is derived from an EMBL/GenBank/DDBJ whole genome shotgun (WGS) entry which is preliminary data.</text>
</comment>
<dbReference type="Proteomes" id="UP000677913">
    <property type="component" value="Unassembled WGS sequence"/>
</dbReference>